<dbReference type="SUPFAM" id="SSF52540">
    <property type="entry name" value="P-loop containing nucleoside triphosphate hydrolases"/>
    <property type="match status" value="1"/>
</dbReference>
<dbReference type="PANTHER" id="PTHR38149">
    <property type="entry name" value="ATPASE"/>
    <property type="match status" value="1"/>
</dbReference>
<sequence length="568" mass="64046">MKSFKELEKIIDRIDGKSYKSYKQLQGQYQFPNFILSIDYVQGDPFASPSRIRVTVPGNKSGFSSGLYDTSYKKKAVVDFLSRVVGENIYKHYENVGGSGKSGLLSIGHCGQEILERNYIIIDEKIVEARLTVGLPAEGRRILGNKAKTIFFEALPKIVESSLFFNAISQEDLLKQINLLEDQAYLRKEIEKRELVAFIANGSIIPRQSGVSQKPMRKGVVPFLSPKEYEIDINLPNQGTIKGMGIPEGVTLIVGGGFHGKSTILKALELGVYDHILGDGREYIVIRENAVKIKSEDGRKVEKVNIYPFINNLPMGEDTKRFSTENASGSTSQAANIMEALEIGTDLLLIDEDTSATNFMIRDGRMQKLVQKEKEPITPFIDKVRTLYEKNGVSTVLVIGGSGDYFEVADHVIMMDEYHPKDMTKEAKDIVEEIKYQRKIDEVTLIKDDTPRTLLKSSFFTGRKGVKIKSRGIDTITYNKMDIELRNLEQLIHSDQTNTISFIIKYIMDNIANDKRTLKEAVDKVYEEMNTKGLDTVSPYQGNPGNMALPRKYEIAATLNRFRNLKIK</sequence>
<dbReference type="Proteomes" id="UP000724672">
    <property type="component" value="Unassembled WGS sequence"/>
</dbReference>
<dbReference type="PANTHER" id="PTHR38149:SF1">
    <property type="entry name" value="ATPASE"/>
    <property type="match status" value="1"/>
</dbReference>
<feature type="domain" description="MRB1590-like C-terminal" evidence="3">
    <location>
        <begin position="467"/>
        <end position="568"/>
    </location>
</feature>
<dbReference type="AlphaFoldDB" id="A0A942UUE7"/>
<proteinExistence type="predicted"/>
<dbReference type="RefSeq" id="WP_203366706.1">
    <property type="nucleotide sequence ID" value="NZ_WSFT01000037.1"/>
</dbReference>
<evidence type="ECO:0000259" key="2">
    <source>
        <dbReference type="Pfam" id="PF20446"/>
    </source>
</evidence>
<evidence type="ECO:0000313" key="4">
    <source>
        <dbReference type="EMBL" id="MBS4538783.1"/>
    </source>
</evidence>
<dbReference type="InterPro" id="IPR019195">
    <property type="entry name" value="ABC_ATPase_put"/>
</dbReference>
<dbReference type="Gene3D" id="3.40.50.300">
    <property type="entry name" value="P-loop containing nucleotide triphosphate hydrolases"/>
    <property type="match status" value="1"/>
</dbReference>
<name>A0A942UUE7_9FIRM</name>
<protein>
    <submittedName>
        <fullName evidence="4">ABC-ATPase domain-containing protein</fullName>
    </submittedName>
</protein>
<comment type="caution">
    <text evidence="4">The sequence shown here is derived from an EMBL/GenBank/DDBJ whole genome shotgun (WGS) entry which is preliminary data.</text>
</comment>
<keyword evidence="5" id="KW-1185">Reference proteome</keyword>
<dbReference type="InterPro" id="IPR046834">
    <property type="entry name" value="ABC_ATPase_C"/>
</dbReference>
<dbReference type="InterPro" id="IPR049069">
    <property type="entry name" value="MRB1590-like_C"/>
</dbReference>
<gene>
    <name evidence="4" type="ORF">GOQ27_09925</name>
</gene>
<dbReference type="Pfam" id="PF21117">
    <property type="entry name" value="MRB1590_C"/>
    <property type="match status" value="1"/>
</dbReference>
<dbReference type="Pfam" id="PF20446">
    <property type="entry name" value="ABC_N"/>
    <property type="match status" value="1"/>
</dbReference>
<evidence type="ECO:0000259" key="1">
    <source>
        <dbReference type="Pfam" id="PF09818"/>
    </source>
</evidence>
<accession>A0A942UUE7</accession>
<evidence type="ECO:0000259" key="3">
    <source>
        <dbReference type="Pfam" id="PF21117"/>
    </source>
</evidence>
<dbReference type="Pfam" id="PF09818">
    <property type="entry name" value="ABC_ATPase"/>
    <property type="match status" value="1"/>
</dbReference>
<feature type="domain" description="ATPase of the ABC class C-terminal" evidence="1">
    <location>
        <begin position="170"/>
        <end position="441"/>
    </location>
</feature>
<dbReference type="InterPro" id="IPR027417">
    <property type="entry name" value="P-loop_NTPase"/>
</dbReference>
<evidence type="ECO:0000313" key="5">
    <source>
        <dbReference type="Proteomes" id="UP000724672"/>
    </source>
</evidence>
<reference evidence="4" key="1">
    <citation type="submission" date="2019-12" db="EMBL/GenBank/DDBJ databases">
        <title>Clostridiaceae gen. nov. sp. nov., isolated from sediment in Xinjiang, China.</title>
        <authorList>
            <person name="Zhang R."/>
        </authorList>
    </citation>
    <scope>NUCLEOTIDE SEQUENCE</scope>
    <source>
        <strain evidence="4">D2Q-11</strain>
    </source>
</reference>
<dbReference type="InterPro" id="IPR046833">
    <property type="entry name" value="ABC_N"/>
</dbReference>
<feature type="domain" description="ATPase of the ABC class N-terminal" evidence="2">
    <location>
        <begin position="5"/>
        <end position="164"/>
    </location>
</feature>
<dbReference type="EMBL" id="WSFT01000037">
    <property type="protein sequence ID" value="MBS4538783.1"/>
    <property type="molecule type" value="Genomic_DNA"/>
</dbReference>
<organism evidence="4 5">
    <name type="scientific">Anaeromonas frigoriresistens</name>
    <dbReference type="NCBI Taxonomy" id="2683708"/>
    <lineage>
        <taxon>Bacteria</taxon>
        <taxon>Bacillati</taxon>
        <taxon>Bacillota</taxon>
        <taxon>Tissierellia</taxon>
        <taxon>Tissierellales</taxon>
        <taxon>Thermohalobacteraceae</taxon>
        <taxon>Anaeromonas</taxon>
    </lineage>
</organism>